<evidence type="ECO:0000256" key="4">
    <source>
        <dbReference type="ARBA" id="ARBA00022692"/>
    </source>
</evidence>
<dbReference type="PANTHER" id="PTHR30069:SF39">
    <property type="entry name" value="BLL6183 PROTEIN"/>
    <property type="match status" value="1"/>
</dbReference>
<dbReference type="Gene3D" id="2.170.130.10">
    <property type="entry name" value="TonB-dependent receptor, plug domain"/>
    <property type="match status" value="1"/>
</dbReference>
<keyword evidence="7" id="KW-0998">Cell outer membrane</keyword>
<keyword evidence="2" id="KW-0813">Transport</keyword>
<dbReference type="PANTHER" id="PTHR30069">
    <property type="entry name" value="TONB-DEPENDENT OUTER MEMBRANE RECEPTOR"/>
    <property type="match status" value="1"/>
</dbReference>
<keyword evidence="13" id="KW-1185">Reference proteome</keyword>
<evidence type="ECO:0000259" key="10">
    <source>
        <dbReference type="Pfam" id="PF00593"/>
    </source>
</evidence>
<feature type="chain" id="PRO_5045325053" description="TonB-dependent receptor" evidence="9">
    <location>
        <begin position="22"/>
        <end position="756"/>
    </location>
</feature>
<dbReference type="InterPro" id="IPR037066">
    <property type="entry name" value="Plug_dom_sf"/>
</dbReference>
<name>A0ABR4XIZ8_9PORP</name>
<organism evidence="12 13">
    <name type="scientific">Porphyromonas canoris</name>
    <dbReference type="NCBI Taxonomy" id="36875"/>
    <lineage>
        <taxon>Bacteria</taxon>
        <taxon>Pseudomonadati</taxon>
        <taxon>Bacteroidota</taxon>
        <taxon>Bacteroidia</taxon>
        <taxon>Bacteroidales</taxon>
        <taxon>Porphyromonadaceae</taxon>
        <taxon>Porphyromonas</taxon>
    </lineage>
</organism>
<keyword evidence="6 8" id="KW-0472">Membrane</keyword>
<dbReference type="InterPro" id="IPR039426">
    <property type="entry name" value="TonB-dep_rcpt-like"/>
</dbReference>
<dbReference type="InterPro" id="IPR000531">
    <property type="entry name" value="Beta-barrel_TonB"/>
</dbReference>
<evidence type="ECO:0000313" key="13">
    <source>
        <dbReference type="Proteomes" id="UP000030101"/>
    </source>
</evidence>
<keyword evidence="5 8" id="KW-0798">TonB box</keyword>
<evidence type="ECO:0000256" key="8">
    <source>
        <dbReference type="RuleBase" id="RU003357"/>
    </source>
</evidence>
<dbReference type="InterPro" id="IPR012910">
    <property type="entry name" value="Plug_dom"/>
</dbReference>
<dbReference type="Pfam" id="PF00593">
    <property type="entry name" value="TonB_dep_Rec_b-barrel"/>
    <property type="match status" value="1"/>
</dbReference>
<dbReference type="Gene3D" id="2.40.170.20">
    <property type="entry name" value="TonB-dependent receptor, beta-barrel domain"/>
    <property type="match status" value="1"/>
</dbReference>
<evidence type="ECO:0000256" key="5">
    <source>
        <dbReference type="ARBA" id="ARBA00023077"/>
    </source>
</evidence>
<evidence type="ECO:0008006" key="14">
    <source>
        <dbReference type="Google" id="ProtNLM"/>
    </source>
</evidence>
<evidence type="ECO:0000256" key="1">
    <source>
        <dbReference type="ARBA" id="ARBA00004571"/>
    </source>
</evidence>
<evidence type="ECO:0000256" key="2">
    <source>
        <dbReference type="ARBA" id="ARBA00022448"/>
    </source>
</evidence>
<reference evidence="12 13" key="1">
    <citation type="submission" date="2014-08" db="EMBL/GenBank/DDBJ databases">
        <title>Porphyromonas canoris strain:OH2762 Genome sequencing.</title>
        <authorList>
            <person name="Wallis C."/>
            <person name="Deusch O."/>
            <person name="O'Flynn C."/>
            <person name="Davis I."/>
            <person name="Jospin G."/>
            <person name="Darling A.E."/>
            <person name="Coil D.A."/>
            <person name="Alexiev A."/>
            <person name="Horsfall A."/>
            <person name="Kirkwood N."/>
            <person name="Harris S."/>
            <person name="Eisen J.A."/>
        </authorList>
    </citation>
    <scope>NUCLEOTIDE SEQUENCE [LARGE SCALE GENOMIC DNA]</scope>
    <source>
        <strain evidence="13">COT-108 OH2762</strain>
    </source>
</reference>
<evidence type="ECO:0000256" key="9">
    <source>
        <dbReference type="SAM" id="SignalP"/>
    </source>
</evidence>
<keyword evidence="3" id="KW-1134">Transmembrane beta strand</keyword>
<dbReference type="SUPFAM" id="SSF56935">
    <property type="entry name" value="Porins"/>
    <property type="match status" value="1"/>
</dbReference>
<dbReference type="EMBL" id="JQZV01000013">
    <property type="protein sequence ID" value="KGN91678.1"/>
    <property type="molecule type" value="Genomic_DNA"/>
</dbReference>
<comment type="similarity">
    <text evidence="8">Belongs to the TonB-dependent receptor family.</text>
</comment>
<accession>A0ABR4XIZ8</accession>
<dbReference type="Pfam" id="PF07715">
    <property type="entry name" value="Plug"/>
    <property type="match status" value="1"/>
</dbReference>
<comment type="caution">
    <text evidence="12">The sequence shown here is derived from an EMBL/GenBank/DDBJ whole genome shotgun (WGS) entry which is preliminary data.</text>
</comment>
<dbReference type="Proteomes" id="UP000030101">
    <property type="component" value="Unassembled WGS sequence"/>
</dbReference>
<dbReference type="RefSeq" id="WP_036791003.1">
    <property type="nucleotide sequence ID" value="NZ_JQZV01000013.1"/>
</dbReference>
<evidence type="ECO:0000256" key="3">
    <source>
        <dbReference type="ARBA" id="ARBA00022452"/>
    </source>
</evidence>
<sequence>MKKFILSLVVASAPIFSVATMAQKNVRTYSLLDSVMVIGVRATAKTPMTVQEIAGSKLKSKNFSQDMPALLSGATSLTFTSDAGSGLGYTSLSLRGIDASRININANGVPVNDSESHSVFWVNMPNFVSSLKNVQIIRGAGVSTHSAGAFGGAINMQSEDLTLAPGGDAQITYGAFNTFMTHFGARTGRILNNRVATSIRLSKAKSDGFVDRAFVDLNSYQLQAAYYGDNSVYRLIHFGGSEKTGIAWNGISKEQWDKFGPRYNNAGIMPPFEGASKDASNFYPSADNYKQHHTHFIATNHWNSTLKTQLTLHYTRGKGYINEYRTKRKLVEFGLPTFESNGEKVKRRDLIREKWLDNHFYGAIFNMESKSSSNTTSIGMAANHYVGKHFGFVPYVRDYPVEVAPNHPYYNNKATKTDLSVYIRDEWNVSSNLTIYGDLMLRHIRYNMDGVSDKYNDITGAMDILDVHPRHTFFLPKYGVTWTPAPGHRLYASISTAAREPNRKAYIESPRRDSQGKVIYPKREKMIDYELGYTFRSQKLTAEINGYFMDYTDQLVPDGRLSDVGDVLLINIPESYRMGVEMALEYRPVSWLTYSGNLMLSRNILKSYEHTHAVYDADWNFSKTVVEKFANTPIANSPGHIWNQTLALHNKGWYGALSAHGQGGQYLDNTGSRDRYIAGFTTLSAQLSYTFPLLSSAEATISLQANNLLNASYSPTGYVYDAGKIIGKDGNESYYADLRYFPQAGRHIMSALKVTF</sequence>
<evidence type="ECO:0000256" key="6">
    <source>
        <dbReference type="ARBA" id="ARBA00023136"/>
    </source>
</evidence>
<dbReference type="InterPro" id="IPR036942">
    <property type="entry name" value="Beta-barrel_TonB_sf"/>
</dbReference>
<evidence type="ECO:0000256" key="7">
    <source>
        <dbReference type="ARBA" id="ARBA00023237"/>
    </source>
</evidence>
<evidence type="ECO:0000259" key="11">
    <source>
        <dbReference type="Pfam" id="PF07715"/>
    </source>
</evidence>
<gene>
    <name evidence="12" type="ORF">HQ43_06150</name>
</gene>
<evidence type="ECO:0000313" key="12">
    <source>
        <dbReference type="EMBL" id="KGN91678.1"/>
    </source>
</evidence>
<protein>
    <recommendedName>
        <fullName evidence="14">TonB-dependent receptor</fullName>
    </recommendedName>
</protein>
<feature type="signal peptide" evidence="9">
    <location>
        <begin position="1"/>
        <end position="21"/>
    </location>
</feature>
<comment type="subcellular location">
    <subcellularLocation>
        <location evidence="1">Cell outer membrane</location>
        <topology evidence="1">Multi-pass membrane protein</topology>
    </subcellularLocation>
</comment>
<keyword evidence="4" id="KW-0812">Transmembrane</keyword>
<feature type="domain" description="TonB-dependent receptor-like beta-barrel" evidence="10">
    <location>
        <begin position="261"/>
        <end position="708"/>
    </location>
</feature>
<keyword evidence="9" id="KW-0732">Signal</keyword>
<proteinExistence type="inferred from homology"/>
<feature type="domain" description="TonB-dependent receptor plug" evidence="11">
    <location>
        <begin position="44"/>
        <end position="153"/>
    </location>
</feature>